<organism evidence="2 3">
    <name type="scientific">Candidatus Brocadia carolinensis</name>
    <dbReference type="NCBI Taxonomy" id="1004156"/>
    <lineage>
        <taxon>Bacteria</taxon>
        <taxon>Pseudomonadati</taxon>
        <taxon>Planctomycetota</taxon>
        <taxon>Candidatus Brocadiia</taxon>
        <taxon>Candidatus Brocadiales</taxon>
        <taxon>Candidatus Brocadiaceae</taxon>
        <taxon>Candidatus Brocadia</taxon>
    </lineage>
</organism>
<dbReference type="AlphaFoldDB" id="A0A1V4APS9"/>
<comment type="caution">
    <text evidence="2">The sequence shown here is derived from an EMBL/GenBank/DDBJ whole genome shotgun (WGS) entry which is preliminary data.</text>
</comment>
<proteinExistence type="predicted"/>
<sequence length="64" mass="7272">MEPISLLNDAEKYSGEYVATRSFTDREVICHGNDPVKVLKEARELGIDEPVVFYVPEKGVIQIY</sequence>
<accession>A0A1V4APS9</accession>
<evidence type="ECO:0000313" key="3">
    <source>
        <dbReference type="Proteomes" id="UP000189681"/>
    </source>
</evidence>
<reference evidence="2 3" key="1">
    <citation type="journal article" date="2017" name="Water Res.">
        <title>Discovery and metagenomic analysis of an anammox bacterial enrichment related to Candidatus "Brocadia caroliniensis" in a full-scale glycerol-fed nitritation-denitritation separate centrate treatment process.</title>
        <authorList>
            <person name="Park H."/>
            <person name="Brotto A.C."/>
            <person name="van Loosdrecht M.C."/>
            <person name="Chandran K."/>
        </authorList>
    </citation>
    <scope>NUCLEOTIDE SEQUENCE [LARGE SCALE GENOMIC DNA]</scope>
    <source>
        <strain evidence="2">26THWARD</strain>
    </source>
</reference>
<protein>
    <recommendedName>
        <fullName evidence="1">DUF5678 domain-containing protein</fullName>
    </recommendedName>
</protein>
<dbReference type="InterPro" id="IPR043734">
    <property type="entry name" value="DUF5678"/>
</dbReference>
<evidence type="ECO:0000313" key="2">
    <source>
        <dbReference type="EMBL" id="OOP55128.1"/>
    </source>
</evidence>
<feature type="domain" description="DUF5678" evidence="1">
    <location>
        <begin position="10"/>
        <end position="58"/>
    </location>
</feature>
<dbReference type="EMBL" id="AYTS01000171">
    <property type="protein sequence ID" value="OOP55128.1"/>
    <property type="molecule type" value="Genomic_DNA"/>
</dbReference>
<evidence type="ECO:0000259" key="1">
    <source>
        <dbReference type="Pfam" id="PF18929"/>
    </source>
</evidence>
<dbReference type="Proteomes" id="UP000189681">
    <property type="component" value="Unassembled WGS sequence"/>
</dbReference>
<dbReference type="Pfam" id="PF18929">
    <property type="entry name" value="DUF5678"/>
    <property type="match status" value="1"/>
</dbReference>
<gene>
    <name evidence="2" type="ORF">AYP45_16505</name>
</gene>
<name>A0A1V4APS9_9BACT</name>